<organism evidence="1 2">
    <name type="scientific">Phytophthora cactorum</name>
    <dbReference type="NCBI Taxonomy" id="29920"/>
    <lineage>
        <taxon>Eukaryota</taxon>
        <taxon>Sar</taxon>
        <taxon>Stramenopiles</taxon>
        <taxon>Oomycota</taxon>
        <taxon>Peronosporomycetes</taxon>
        <taxon>Peronosporales</taxon>
        <taxon>Peronosporaceae</taxon>
        <taxon>Phytophthora</taxon>
    </lineage>
</organism>
<sequence>MISQVLRSEARLRRLSKDCLSRRSAPPRFQLQLDQAVVEFVMHCEDMQLALTGSMIIARAKWILHRMGLPSPL</sequence>
<evidence type="ECO:0000313" key="2">
    <source>
        <dbReference type="Proteomes" id="UP000736787"/>
    </source>
</evidence>
<reference evidence="1" key="1">
    <citation type="submission" date="2018-10" db="EMBL/GenBank/DDBJ databases">
        <title>Effector identification in a new, highly contiguous assembly of the strawberry crown rot pathogen Phytophthora cactorum.</title>
        <authorList>
            <person name="Armitage A.D."/>
            <person name="Nellist C.F."/>
            <person name="Bates H."/>
            <person name="Vickerstaff R.J."/>
            <person name="Harrison R.J."/>
        </authorList>
    </citation>
    <scope>NUCLEOTIDE SEQUENCE</scope>
    <source>
        <strain evidence="1">4040</strain>
    </source>
</reference>
<gene>
    <name evidence="1" type="ORF">PC117_g13635</name>
</gene>
<comment type="caution">
    <text evidence="1">The sequence shown here is derived from an EMBL/GenBank/DDBJ whole genome shotgun (WGS) entry which is preliminary data.</text>
</comment>
<accession>A0A8T1CXM8</accession>
<dbReference type="EMBL" id="RCMK01000404">
    <property type="protein sequence ID" value="KAG2930875.1"/>
    <property type="molecule type" value="Genomic_DNA"/>
</dbReference>
<evidence type="ECO:0000313" key="1">
    <source>
        <dbReference type="EMBL" id="KAG2930875.1"/>
    </source>
</evidence>
<dbReference type="Proteomes" id="UP000736787">
    <property type="component" value="Unassembled WGS sequence"/>
</dbReference>
<name>A0A8T1CXM8_9STRA</name>
<protein>
    <submittedName>
        <fullName evidence="1">Uncharacterized protein</fullName>
    </submittedName>
</protein>
<proteinExistence type="predicted"/>
<dbReference type="AlphaFoldDB" id="A0A8T1CXM8"/>